<dbReference type="InterPro" id="IPR038901">
    <property type="entry name" value="HEXDC-like"/>
</dbReference>
<dbReference type="GO" id="GO:0004563">
    <property type="term" value="F:beta-N-acetylhexosaminidase activity"/>
    <property type="evidence" value="ECO:0007669"/>
    <property type="project" value="UniProtKB-EC"/>
</dbReference>
<evidence type="ECO:0000313" key="6">
    <source>
        <dbReference type="Proteomes" id="UP000518605"/>
    </source>
</evidence>
<evidence type="ECO:0000313" key="5">
    <source>
        <dbReference type="EMBL" id="MBB3153795.1"/>
    </source>
</evidence>
<dbReference type="SUPFAM" id="SSF51445">
    <property type="entry name" value="(Trans)glycosidases"/>
    <property type="match status" value="1"/>
</dbReference>
<name>A0A7W5CAP5_9BACL</name>
<keyword evidence="6" id="KW-1185">Reference proteome</keyword>
<dbReference type="InterPro" id="IPR015883">
    <property type="entry name" value="Glyco_hydro_20_cat"/>
</dbReference>
<dbReference type="PANTHER" id="PTHR21040:SF8">
    <property type="entry name" value="BCDNA.GH04120"/>
    <property type="match status" value="1"/>
</dbReference>
<dbReference type="Pfam" id="PF00728">
    <property type="entry name" value="Glyco_hydro_20"/>
    <property type="match status" value="1"/>
</dbReference>
<dbReference type="AlphaFoldDB" id="A0A7W5CAP5"/>
<reference evidence="5 6" key="1">
    <citation type="submission" date="2020-08" db="EMBL/GenBank/DDBJ databases">
        <title>Genomic Encyclopedia of Type Strains, Phase III (KMG-III): the genomes of soil and plant-associated and newly described type strains.</title>
        <authorList>
            <person name="Whitman W."/>
        </authorList>
    </citation>
    <scope>NUCLEOTIDE SEQUENCE [LARGE SCALE GENOMIC DNA]</scope>
    <source>
        <strain evidence="5 6">CECT 8234</strain>
    </source>
</reference>
<keyword evidence="2 5" id="KW-0378">Hydrolase</keyword>
<proteinExistence type="inferred from homology"/>
<dbReference type="InterPro" id="IPR025705">
    <property type="entry name" value="Beta_hexosaminidase_sua/sub"/>
</dbReference>
<evidence type="ECO:0000256" key="2">
    <source>
        <dbReference type="ARBA" id="ARBA00022801"/>
    </source>
</evidence>
<feature type="active site" description="Proton donor" evidence="3">
    <location>
        <position position="309"/>
    </location>
</feature>
<gene>
    <name evidence="5" type="ORF">FHS16_003870</name>
</gene>
<keyword evidence="5" id="KW-0326">Glycosidase</keyword>
<sequence>MKNVSNDYLTRYALLEEKGGYVTTATKLATAHTAVISLLEGVRSGVSELPSFPSIQFREGQWPTRLQDRIRETFGPEESRGNEDEAYAIEIEATGIEVYALTARGSLYGAATLSRLAEEGLIRYGFVYNRPICPVRGLKLYMPTREGMDYFKQFIDLLCRFQYNTVVLEVGGAMAYEKHPEINEGWVRYCEEMSEYSGKTIEIQDKTYPWYKNSIHVENGGGSYLTQDEVRELIHYCKERFFEVIPEVPSLSHCDYLLINHPELAERKNDPYPDTYCPSDERSYELLFDVLDEVLQVFEPRTVHVGHDEYYSIGLCERCKGKPAESLYADDLRRIHSYLAERGVQTMIWCEKLIDAEDKFGEKWGGAERAMKSHVTGELFGETIPATFQAINLLPTDIQMLNWYWGMGKQYDRLFLELKMPLIYGNLEGPAFVGWKERLRAGARGGIISNWSETAEGNLQRNGILFSMAYSAFLFWRDDYEESAYGQVIEQAFEALYRDKNRRLLRTAEAQRTNAANGSTRGTTYVEVTHTTDEYREYKLFFDGVFLDQKEYRIGAYTFVYEDGTEEELPICYGFNISNKDRSWERFLSLDSAPLKKEAYKVDDALFETAYTTRPMPTAEGTYYRWMIENPYPNKRISGVRLTVDNPAAYSIYVKEMRAFPNSPVWPCQNLSPDKKS</sequence>
<dbReference type="SUPFAM" id="SSF55545">
    <property type="entry name" value="beta-N-acetylhexosaminidase-like domain"/>
    <property type="match status" value="1"/>
</dbReference>
<comment type="similarity">
    <text evidence="1">Belongs to the glycosyl hydrolase 20 family.</text>
</comment>
<dbReference type="Proteomes" id="UP000518605">
    <property type="component" value="Unassembled WGS sequence"/>
</dbReference>
<organism evidence="5 6">
    <name type="scientific">Paenibacillus endophyticus</name>
    <dbReference type="NCBI Taxonomy" id="1294268"/>
    <lineage>
        <taxon>Bacteria</taxon>
        <taxon>Bacillati</taxon>
        <taxon>Bacillota</taxon>
        <taxon>Bacilli</taxon>
        <taxon>Bacillales</taxon>
        <taxon>Paenibacillaceae</taxon>
        <taxon>Paenibacillus</taxon>
    </lineage>
</organism>
<dbReference type="EC" id="3.2.1.52" evidence="5"/>
<dbReference type="RefSeq" id="WP_183566073.1">
    <property type="nucleotide sequence ID" value="NZ_CBCSLB010000012.1"/>
</dbReference>
<feature type="domain" description="Glycoside hydrolase family 20 catalytic" evidence="4">
    <location>
        <begin position="149"/>
        <end position="357"/>
    </location>
</feature>
<dbReference type="PANTHER" id="PTHR21040">
    <property type="entry name" value="BCDNA.GH04120"/>
    <property type="match status" value="1"/>
</dbReference>
<dbReference type="PRINTS" id="PR00738">
    <property type="entry name" value="GLHYDRLASE20"/>
</dbReference>
<dbReference type="Gene3D" id="3.30.379.10">
    <property type="entry name" value="Chitobiase/beta-hexosaminidase domain 2-like"/>
    <property type="match status" value="1"/>
</dbReference>
<evidence type="ECO:0000256" key="1">
    <source>
        <dbReference type="ARBA" id="ARBA00006285"/>
    </source>
</evidence>
<evidence type="ECO:0000256" key="3">
    <source>
        <dbReference type="PIRSR" id="PIRSR625705-1"/>
    </source>
</evidence>
<evidence type="ECO:0000259" key="4">
    <source>
        <dbReference type="Pfam" id="PF00728"/>
    </source>
</evidence>
<dbReference type="EMBL" id="JACHXW010000012">
    <property type="protein sequence ID" value="MBB3153795.1"/>
    <property type="molecule type" value="Genomic_DNA"/>
</dbReference>
<dbReference type="GO" id="GO:0005975">
    <property type="term" value="P:carbohydrate metabolic process"/>
    <property type="evidence" value="ECO:0007669"/>
    <property type="project" value="InterPro"/>
</dbReference>
<accession>A0A7W5CAP5</accession>
<dbReference type="Gene3D" id="3.20.20.80">
    <property type="entry name" value="Glycosidases"/>
    <property type="match status" value="1"/>
</dbReference>
<comment type="caution">
    <text evidence="5">The sequence shown here is derived from an EMBL/GenBank/DDBJ whole genome shotgun (WGS) entry which is preliminary data.</text>
</comment>
<protein>
    <submittedName>
        <fullName evidence="5">Hexosaminidase</fullName>
        <ecNumber evidence="5">3.2.1.52</ecNumber>
    </submittedName>
</protein>
<dbReference type="InterPro" id="IPR017853">
    <property type="entry name" value="GH"/>
</dbReference>
<dbReference type="InterPro" id="IPR029018">
    <property type="entry name" value="Hex-like_dom2"/>
</dbReference>